<keyword evidence="1 4" id="KW-0808">Transferase</keyword>
<dbReference type="Pfam" id="PF13439">
    <property type="entry name" value="Glyco_transf_4"/>
    <property type="match status" value="1"/>
</dbReference>
<dbReference type="KEGG" id="abas:ACPOL_3646"/>
<dbReference type="AlphaFoldDB" id="A0A2Z5G1H4"/>
<gene>
    <name evidence="4" type="ORF">ACPOL_3646</name>
</gene>
<evidence type="ECO:0000313" key="5">
    <source>
        <dbReference type="Proteomes" id="UP000253606"/>
    </source>
</evidence>
<dbReference type="RefSeq" id="WP_161557401.1">
    <property type="nucleotide sequence ID" value="NZ_CP030840.1"/>
</dbReference>
<dbReference type="PANTHER" id="PTHR46401">
    <property type="entry name" value="GLYCOSYLTRANSFERASE WBBK-RELATED"/>
    <property type="match status" value="1"/>
</dbReference>
<feature type="domain" description="Glycosyl transferase family 1" evidence="2">
    <location>
        <begin position="189"/>
        <end position="328"/>
    </location>
</feature>
<dbReference type="Proteomes" id="UP000253606">
    <property type="component" value="Chromosome"/>
</dbReference>
<protein>
    <submittedName>
        <fullName evidence="4">Glycosyl transferase, group 1</fullName>
    </submittedName>
</protein>
<sequence>MRPIFINGRFVTQRVTGTQRYAHELLDQLDVLLTRSASPPSVTMLVPRSNGPLPSYRKIRLSQVGRFSGQLWEQFELPFYARGGILVTLVGGSPVLHRRNILTIHDAAVFASPQSFSRGFRLWYQFLYRRMCHKALQVLTVSHFSKAELIKHCKADPEKITVTYLGSEHALRPTPEPGVLTSNRLRPFKYVLAVSSRNPSKNLPGLLGALPYLADTDFDVAIAGQSYKKVFGELRISGDRVRDLGYVNESELRSLYEHAACFAFPSFYEGFGLPPLEALALGCPAVVANTGSMAEVFGPVAFLCDPHDSSTIAEMIRLASETPQEQREGYRAFANGFRWSECATITWSVIFQYAQD</sequence>
<accession>A0A2Z5G1H4</accession>
<dbReference type="CDD" id="cd03809">
    <property type="entry name" value="GT4_MtfB-like"/>
    <property type="match status" value="1"/>
</dbReference>
<feature type="domain" description="Glycosyltransferase subfamily 4-like N-terminal" evidence="3">
    <location>
        <begin position="96"/>
        <end position="166"/>
    </location>
</feature>
<keyword evidence="5" id="KW-1185">Reference proteome</keyword>
<dbReference type="Gene3D" id="3.40.50.2000">
    <property type="entry name" value="Glycogen Phosphorylase B"/>
    <property type="match status" value="2"/>
</dbReference>
<dbReference type="EMBL" id="CP030840">
    <property type="protein sequence ID" value="AXC12929.1"/>
    <property type="molecule type" value="Genomic_DNA"/>
</dbReference>
<dbReference type="InterPro" id="IPR001296">
    <property type="entry name" value="Glyco_trans_1"/>
</dbReference>
<dbReference type="SUPFAM" id="SSF53756">
    <property type="entry name" value="UDP-Glycosyltransferase/glycogen phosphorylase"/>
    <property type="match status" value="1"/>
</dbReference>
<dbReference type="GO" id="GO:0009103">
    <property type="term" value="P:lipopolysaccharide biosynthetic process"/>
    <property type="evidence" value="ECO:0007669"/>
    <property type="project" value="TreeGrafter"/>
</dbReference>
<proteinExistence type="predicted"/>
<name>A0A2Z5G1H4_9BACT</name>
<reference evidence="4 5" key="1">
    <citation type="journal article" date="2018" name="Front. Microbiol.">
        <title>Hydrolytic Capabilities as a Key to Environmental Success: Chitinolytic and Cellulolytic Acidobacteria From Acidic Sub-arctic Soils and Boreal Peatlands.</title>
        <authorList>
            <person name="Belova S.E."/>
            <person name="Ravin N.V."/>
            <person name="Pankratov T.A."/>
            <person name="Rakitin A.L."/>
            <person name="Ivanova A.A."/>
            <person name="Beletsky A.V."/>
            <person name="Mardanov A.V."/>
            <person name="Sinninghe Damste J.S."/>
            <person name="Dedysh S.N."/>
        </authorList>
    </citation>
    <scope>NUCLEOTIDE SEQUENCE [LARGE SCALE GENOMIC DNA]</scope>
    <source>
        <strain evidence="4 5">SBC82</strain>
    </source>
</reference>
<dbReference type="Pfam" id="PF00534">
    <property type="entry name" value="Glycos_transf_1"/>
    <property type="match status" value="1"/>
</dbReference>
<evidence type="ECO:0000259" key="2">
    <source>
        <dbReference type="Pfam" id="PF00534"/>
    </source>
</evidence>
<dbReference type="GO" id="GO:0016757">
    <property type="term" value="F:glycosyltransferase activity"/>
    <property type="evidence" value="ECO:0007669"/>
    <property type="project" value="InterPro"/>
</dbReference>
<organism evidence="4 5">
    <name type="scientific">Acidisarcina polymorpha</name>
    <dbReference type="NCBI Taxonomy" id="2211140"/>
    <lineage>
        <taxon>Bacteria</taxon>
        <taxon>Pseudomonadati</taxon>
        <taxon>Acidobacteriota</taxon>
        <taxon>Terriglobia</taxon>
        <taxon>Terriglobales</taxon>
        <taxon>Acidobacteriaceae</taxon>
        <taxon>Acidisarcina</taxon>
    </lineage>
</organism>
<evidence type="ECO:0000313" key="4">
    <source>
        <dbReference type="EMBL" id="AXC12929.1"/>
    </source>
</evidence>
<evidence type="ECO:0000259" key="3">
    <source>
        <dbReference type="Pfam" id="PF13439"/>
    </source>
</evidence>
<dbReference type="InterPro" id="IPR028098">
    <property type="entry name" value="Glyco_trans_4-like_N"/>
</dbReference>
<evidence type="ECO:0000256" key="1">
    <source>
        <dbReference type="ARBA" id="ARBA00022679"/>
    </source>
</evidence>
<dbReference type="PANTHER" id="PTHR46401:SF2">
    <property type="entry name" value="GLYCOSYLTRANSFERASE WBBK-RELATED"/>
    <property type="match status" value="1"/>
</dbReference>